<sequence>MQQPPVLPGYDPSSEVSQRAPDESLLTYTAASPPRTHGVPQWDPQRLGENR</sequence>
<evidence type="ECO:0000256" key="1">
    <source>
        <dbReference type="SAM" id="MobiDB-lite"/>
    </source>
</evidence>
<dbReference type="EMBL" id="BGPR01092984">
    <property type="protein sequence ID" value="GBM29245.1"/>
    <property type="molecule type" value="Genomic_DNA"/>
</dbReference>
<accession>A0A4Y2EMW5</accession>
<feature type="region of interest" description="Disordered" evidence="1">
    <location>
        <begin position="1"/>
        <end position="51"/>
    </location>
</feature>
<evidence type="ECO:0000313" key="2">
    <source>
        <dbReference type="EMBL" id="GBM29245.1"/>
    </source>
</evidence>
<gene>
    <name evidence="2" type="ORF">AVEN_229159_1</name>
</gene>
<dbReference type="AlphaFoldDB" id="A0A4Y2EMW5"/>
<proteinExistence type="predicted"/>
<feature type="non-terminal residue" evidence="2">
    <location>
        <position position="51"/>
    </location>
</feature>
<evidence type="ECO:0000313" key="3">
    <source>
        <dbReference type="Proteomes" id="UP000499080"/>
    </source>
</evidence>
<keyword evidence="3" id="KW-1185">Reference proteome</keyword>
<comment type="caution">
    <text evidence="2">The sequence shown here is derived from an EMBL/GenBank/DDBJ whole genome shotgun (WGS) entry which is preliminary data.</text>
</comment>
<protein>
    <submittedName>
        <fullName evidence="2">Uncharacterized protein</fullName>
    </submittedName>
</protein>
<reference evidence="2 3" key="1">
    <citation type="journal article" date="2019" name="Sci. Rep.">
        <title>Orb-weaving spider Araneus ventricosus genome elucidates the spidroin gene catalogue.</title>
        <authorList>
            <person name="Kono N."/>
            <person name="Nakamura H."/>
            <person name="Ohtoshi R."/>
            <person name="Moran D.A.P."/>
            <person name="Shinohara A."/>
            <person name="Yoshida Y."/>
            <person name="Fujiwara M."/>
            <person name="Mori M."/>
            <person name="Tomita M."/>
            <person name="Arakawa K."/>
        </authorList>
    </citation>
    <scope>NUCLEOTIDE SEQUENCE [LARGE SCALE GENOMIC DNA]</scope>
</reference>
<name>A0A4Y2EMW5_ARAVE</name>
<organism evidence="2 3">
    <name type="scientific">Araneus ventricosus</name>
    <name type="common">Orbweaver spider</name>
    <name type="synonym">Epeira ventricosa</name>
    <dbReference type="NCBI Taxonomy" id="182803"/>
    <lineage>
        <taxon>Eukaryota</taxon>
        <taxon>Metazoa</taxon>
        <taxon>Ecdysozoa</taxon>
        <taxon>Arthropoda</taxon>
        <taxon>Chelicerata</taxon>
        <taxon>Arachnida</taxon>
        <taxon>Araneae</taxon>
        <taxon>Araneomorphae</taxon>
        <taxon>Entelegynae</taxon>
        <taxon>Araneoidea</taxon>
        <taxon>Araneidae</taxon>
        <taxon>Araneus</taxon>
    </lineage>
</organism>
<dbReference type="Proteomes" id="UP000499080">
    <property type="component" value="Unassembled WGS sequence"/>
</dbReference>